<dbReference type="PANTHER" id="PTHR44846:SF1">
    <property type="entry name" value="MANNOSYL-D-GLYCERATE TRANSPORT_METABOLISM SYSTEM REPRESSOR MNGR-RELATED"/>
    <property type="match status" value="1"/>
</dbReference>
<dbReference type="SUPFAM" id="SSF64288">
    <property type="entry name" value="Chorismate lyase-like"/>
    <property type="match status" value="1"/>
</dbReference>
<dbReference type="EMBL" id="JAWLJX010000001">
    <property type="protein sequence ID" value="MDV6260249.1"/>
    <property type="molecule type" value="Genomic_DNA"/>
</dbReference>
<dbReference type="Gene3D" id="1.10.10.10">
    <property type="entry name" value="Winged helix-like DNA-binding domain superfamily/Winged helix DNA-binding domain"/>
    <property type="match status" value="1"/>
</dbReference>
<dbReference type="SUPFAM" id="SSF46785">
    <property type="entry name" value="Winged helix' DNA-binding domain"/>
    <property type="match status" value="1"/>
</dbReference>
<dbReference type="InterPro" id="IPR000524">
    <property type="entry name" value="Tscrpt_reg_HTH_GntR"/>
</dbReference>
<dbReference type="SMART" id="SM00345">
    <property type="entry name" value="HTH_GNTR"/>
    <property type="match status" value="1"/>
</dbReference>
<comment type="caution">
    <text evidence="5">The sequence shown here is derived from an EMBL/GenBank/DDBJ whole genome shotgun (WGS) entry which is preliminary data.</text>
</comment>
<evidence type="ECO:0000256" key="2">
    <source>
        <dbReference type="ARBA" id="ARBA00023125"/>
    </source>
</evidence>
<keyword evidence="6" id="KW-1185">Reference proteome</keyword>
<organism evidence="5 6">
    <name type="scientific">Rhodococcoides yunnanense</name>
    <dbReference type="NCBI Taxonomy" id="278209"/>
    <lineage>
        <taxon>Bacteria</taxon>
        <taxon>Bacillati</taxon>
        <taxon>Actinomycetota</taxon>
        <taxon>Actinomycetes</taxon>
        <taxon>Mycobacteriales</taxon>
        <taxon>Nocardiaceae</taxon>
        <taxon>Rhodococcoides</taxon>
    </lineage>
</organism>
<evidence type="ECO:0000313" key="6">
    <source>
        <dbReference type="Proteomes" id="UP001185755"/>
    </source>
</evidence>
<keyword evidence="1" id="KW-0805">Transcription regulation</keyword>
<name>A0ABU4B7S8_9NOCA</name>
<evidence type="ECO:0000256" key="1">
    <source>
        <dbReference type="ARBA" id="ARBA00023015"/>
    </source>
</evidence>
<evidence type="ECO:0000259" key="4">
    <source>
        <dbReference type="PROSITE" id="PS50949"/>
    </source>
</evidence>
<dbReference type="RefSeq" id="WP_317563099.1">
    <property type="nucleotide sequence ID" value="NZ_JAWLJX010000001.1"/>
</dbReference>
<proteinExistence type="predicted"/>
<dbReference type="InterPro" id="IPR050679">
    <property type="entry name" value="Bact_HTH_transcr_reg"/>
</dbReference>
<dbReference type="InterPro" id="IPR036390">
    <property type="entry name" value="WH_DNA-bd_sf"/>
</dbReference>
<dbReference type="InterPro" id="IPR036388">
    <property type="entry name" value="WH-like_DNA-bd_sf"/>
</dbReference>
<evidence type="ECO:0000256" key="3">
    <source>
        <dbReference type="ARBA" id="ARBA00023163"/>
    </source>
</evidence>
<dbReference type="Pfam" id="PF07702">
    <property type="entry name" value="UTRA"/>
    <property type="match status" value="1"/>
</dbReference>
<dbReference type="Gene3D" id="3.40.1410.10">
    <property type="entry name" value="Chorismate lyase-like"/>
    <property type="match status" value="1"/>
</dbReference>
<feature type="domain" description="HTH gntR-type" evidence="4">
    <location>
        <begin position="9"/>
        <end position="77"/>
    </location>
</feature>
<dbReference type="InterPro" id="IPR028978">
    <property type="entry name" value="Chorismate_lyase_/UTRA_dom_sf"/>
</dbReference>
<accession>A0ABU4B7S8</accession>
<dbReference type="Proteomes" id="UP001185755">
    <property type="component" value="Unassembled WGS sequence"/>
</dbReference>
<keyword evidence="2" id="KW-0238">DNA-binding</keyword>
<sequence>MTQNADSRLPLHARLKDDLNGRIVANEWGPDVALPSEAELAAAYDVSVGTMRRVLGDFVADGLLDRRQGRGTFVRRPTFDNAFFRFFRARGDGNRVPDARILARVRHAASDDIARALNHDGDVVHIHRIREHDATPFLVEDIWLPLPRFDSIADMDIADIGPLLYPAYEQHSGVIVGSATEDLSFGATDPEIAAELGCQPDEALVRIERTARTHAGDVVEHRVSHGVAAAFRYRLELR</sequence>
<evidence type="ECO:0000313" key="5">
    <source>
        <dbReference type="EMBL" id="MDV6260249.1"/>
    </source>
</evidence>
<dbReference type="PANTHER" id="PTHR44846">
    <property type="entry name" value="MANNOSYL-D-GLYCERATE TRANSPORT/METABOLISM SYSTEM REPRESSOR MNGR-RELATED"/>
    <property type="match status" value="1"/>
</dbReference>
<keyword evidence="3" id="KW-0804">Transcription</keyword>
<dbReference type="Pfam" id="PF00392">
    <property type="entry name" value="GntR"/>
    <property type="match status" value="1"/>
</dbReference>
<reference evidence="5 6" key="1">
    <citation type="submission" date="2023-10" db="EMBL/GenBank/DDBJ databases">
        <title>Development of a sustainable strategy for remediation of hydrocarbon-contaminated territories based on the waste exchange concept.</title>
        <authorList>
            <person name="Krivoruchko A."/>
        </authorList>
    </citation>
    <scope>NUCLEOTIDE SEQUENCE [LARGE SCALE GENOMIC DNA]</scope>
    <source>
        <strain evidence="5 6">IEGM 1323</strain>
    </source>
</reference>
<dbReference type="PROSITE" id="PS50949">
    <property type="entry name" value="HTH_GNTR"/>
    <property type="match status" value="1"/>
</dbReference>
<gene>
    <name evidence="5" type="ORF">R3P96_02740</name>
</gene>
<protein>
    <submittedName>
        <fullName evidence="5">GntR family transcriptional regulator</fullName>
    </submittedName>
</protein>
<dbReference type="SMART" id="SM00866">
    <property type="entry name" value="UTRA"/>
    <property type="match status" value="1"/>
</dbReference>
<dbReference type="CDD" id="cd07377">
    <property type="entry name" value="WHTH_GntR"/>
    <property type="match status" value="1"/>
</dbReference>
<dbReference type="InterPro" id="IPR011663">
    <property type="entry name" value="UTRA"/>
</dbReference>